<dbReference type="EMBL" id="VIRB01000048">
    <property type="protein sequence ID" value="NDO68540.1"/>
    <property type="molecule type" value="Genomic_DNA"/>
</dbReference>
<feature type="transmembrane region" description="Helical" evidence="1">
    <location>
        <begin position="12"/>
        <end position="31"/>
    </location>
</feature>
<protein>
    <submittedName>
        <fullName evidence="2">Zinc ribbon domain-containing protein</fullName>
    </submittedName>
</protein>
<evidence type="ECO:0000256" key="1">
    <source>
        <dbReference type="SAM" id="Phobius"/>
    </source>
</evidence>
<keyword evidence="1" id="KW-1133">Transmembrane helix</keyword>
<evidence type="ECO:0000313" key="2">
    <source>
        <dbReference type="EMBL" id="NDO68540.1"/>
    </source>
</evidence>
<accession>A0A9X5C6H3</accession>
<dbReference type="AlphaFoldDB" id="A0A9X5C6H3"/>
<dbReference type="OrthoDB" id="5244048at2"/>
<feature type="transmembrane region" description="Helical" evidence="1">
    <location>
        <begin position="77"/>
        <end position="97"/>
    </location>
</feature>
<gene>
    <name evidence="2" type="ORF">FMM80_07500</name>
</gene>
<dbReference type="RefSeq" id="WP_004071490.1">
    <property type="nucleotide sequence ID" value="NZ_VIRB01000048.1"/>
</dbReference>
<proteinExistence type="predicted"/>
<keyword evidence="1" id="KW-0812">Transmembrane</keyword>
<dbReference type="Proteomes" id="UP000474104">
    <property type="component" value="Unassembled WGS sequence"/>
</dbReference>
<reference evidence="2 3" key="1">
    <citation type="submission" date="2019-07" db="EMBL/GenBank/DDBJ databases">
        <title>Draft genome sequences of 15 bacterial species constituting the stable defined intestinal microbiota of the GM15 gnotobiotic mouse model.</title>
        <authorList>
            <person name="Elie C."/>
            <person name="Mathieu A."/>
            <person name="Saliou A."/>
            <person name="Darnaud M."/>
            <person name="Leulier F."/>
            <person name="Tamellini A."/>
        </authorList>
    </citation>
    <scope>NUCLEOTIDE SEQUENCE [LARGE SCALE GENOMIC DNA]</scope>
    <source>
        <strain evidence="3">ASF 502</strain>
    </source>
</reference>
<feature type="transmembrane region" description="Helical" evidence="1">
    <location>
        <begin position="146"/>
        <end position="170"/>
    </location>
</feature>
<keyword evidence="1" id="KW-0472">Membrane</keyword>
<evidence type="ECO:0000313" key="3">
    <source>
        <dbReference type="Proteomes" id="UP000474104"/>
    </source>
</evidence>
<name>A0A9X5C6H3_9FIRM</name>
<organism evidence="2 3">
    <name type="scientific">Schaedlerella arabinosiphila</name>
    <dbReference type="NCBI Taxonomy" id="2044587"/>
    <lineage>
        <taxon>Bacteria</taxon>
        <taxon>Bacillati</taxon>
        <taxon>Bacillota</taxon>
        <taxon>Clostridia</taxon>
        <taxon>Lachnospirales</taxon>
        <taxon>Lachnospiraceae</taxon>
        <taxon>Schaedlerella</taxon>
    </lineage>
</organism>
<feature type="transmembrane region" description="Helical" evidence="1">
    <location>
        <begin position="43"/>
        <end position="65"/>
    </location>
</feature>
<sequence>MKHTKNRKLLLYITVGAIFLLVFLRFGLFFLKSEGFSGLSVGIPLLLFGVVIFAFCTSGFLAAWVYEDCGKRGDDPILWAIVVLVATPLIGWMIYFLRRPEIKRDCPACGHQISLRAKYCEECGTHMEHKEDDTIMVKQETHHLKWIIGGVISMALMLVCLTGFIVTVAAGNNINTNAASNERVWNTGVIGMTTSSFIDGVWKLKFGSASEGFIKEQNMKIQDADTQMLYADISCKTVPDGATLVLWLVQGDMARSVDVTDLSEPLEYPLDEFENGKIHVRLQINGVKDTSSEIYIQ</sequence>
<comment type="caution">
    <text evidence="2">The sequence shown here is derived from an EMBL/GenBank/DDBJ whole genome shotgun (WGS) entry which is preliminary data.</text>
</comment>